<organism evidence="2 3">
    <name type="scientific">Coniosporium apollinis (strain CBS 100218)</name>
    <name type="common">Rock-inhabiting black yeast</name>
    <dbReference type="NCBI Taxonomy" id="1168221"/>
    <lineage>
        <taxon>Eukaryota</taxon>
        <taxon>Fungi</taxon>
        <taxon>Dikarya</taxon>
        <taxon>Ascomycota</taxon>
        <taxon>Pezizomycotina</taxon>
        <taxon>Dothideomycetes</taxon>
        <taxon>Dothideomycetes incertae sedis</taxon>
        <taxon>Coniosporium</taxon>
    </lineage>
</organism>
<dbReference type="Proteomes" id="UP000016924">
    <property type="component" value="Unassembled WGS sequence"/>
</dbReference>
<evidence type="ECO:0000313" key="2">
    <source>
        <dbReference type="EMBL" id="EON63751.1"/>
    </source>
</evidence>
<feature type="coiled-coil region" evidence="1">
    <location>
        <begin position="42"/>
        <end position="120"/>
    </location>
</feature>
<dbReference type="EMBL" id="JH767565">
    <property type="protein sequence ID" value="EON63751.1"/>
    <property type="molecule type" value="Genomic_DNA"/>
</dbReference>
<protein>
    <submittedName>
        <fullName evidence="2">Uncharacterized protein</fullName>
    </submittedName>
</protein>
<reference evidence="3" key="1">
    <citation type="submission" date="2012-06" db="EMBL/GenBank/DDBJ databases">
        <title>The genome sequence of Coniosporium apollinis CBS 100218.</title>
        <authorList>
            <consortium name="The Broad Institute Genome Sequencing Platform"/>
            <person name="Cuomo C."/>
            <person name="Gorbushina A."/>
            <person name="Noack S."/>
            <person name="Walker B."/>
            <person name="Young S.K."/>
            <person name="Zeng Q."/>
            <person name="Gargeya S."/>
            <person name="Fitzgerald M."/>
            <person name="Haas B."/>
            <person name="Abouelleil A."/>
            <person name="Alvarado L."/>
            <person name="Arachchi H.M."/>
            <person name="Berlin A.M."/>
            <person name="Chapman S.B."/>
            <person name="Goldberg J."/>
            <person name="Griggs A."/>
            <person name="Gujja S."/>
            <person name="Hansen M."/>
            <person name="Howarth C."/>
            <person name="Imamovic A."/>
            <person name="Larimer J."/>
            <person name="McCowan C."/>
            <person name="Montmayeur A."/>
            <person name="Murphy C."/>
            <person name="Neiman D."/>
            <person name="Pearson M."/>
            <person name="Priest M."/>
            <person name="Roberts A."/>
            <person name="Saif S."/>
            <person name="Shea T."/>
            <person name="Sisk P."/>
            <person name="Sykes S."/>
            <person name="Wortman J."/>
            <person name="Nusbaum C."/>
            <person name="Birren B."/>
        </authorList>
    </citation>
    <scope>NUCLEOTIDE SEQUENCE [LARGE SCALE GENOMIC DNA]</scope>
    <source>
        <strain evidence="3">CBS 100218</strain>
    </source>
</reference>
<keyword evidence="3" id="KW-1185">Reference proteome</keyword>
<proteinExistence type="predicted"/>
<dbReference type="OrthoDB" id="3635738at2759"/>
<dbReference type="HOGENOM" id="CLU_1468085_0_0_1"/>
<dbReference type="AlphaFoldDB" id="R7YQ18"/>
<sequence>MIARGSKVEKFEDTRDSTLDIIIKLPDGNQSFCRSRKSSLTRTRISAKLQEIQRQLEEASAKYDSELQGVLALQKEELERLRDDSRRAQDELRYQNRNAHRDAEIRIKDLKQLLVRQMQEAELSVKAQRIENRREFEQIVAKLMEDEGRIRTEKRRFMEQTIVDLQEKKKKTPRGAKAWVEHCL</sequence>
<evidence type="ECO:0000256" key="1">
    <source>
        <dbReference type="SAM" id="Coils"/>
    </source>
</evidence>
<gene>
    <name evidence="2" type="ORF">W97_02979</name>
</gene>
<name>R7YQ18_CONA1</name>
<keyword evidence="1" id="KW-0175">Coiled coil</keyword>
<evidence type="ECO:0000313" key="3">
    <source>
        <dbReference type="Proteomes" id="UP000016924"/>
    </source>
</evidence>
<accession>R7YQ18</accession>
<dbReference type="GeneID" id="19900290"/>
<dbReference type="RefSeq" id="XP_007779068.1">
    <property type="nucleotide sequence ID" value="XM_007780878.1"/>
</dbReference>